<sequence length="200" mass="20884">MRTPALAALLVTGVLLAGCGAAETPTEAGQASSSADPAAREYALTAQVCQQIDFGVLESAIPLSLVEEAATNWLVPANFLYSGGIQCLRGYGAGKRPDVTVAVGMATYGSPEGARLAYDTRLLKETAEGSLPGVELMSYAFDDTEDTLYVRDGNLFVEVRVSTLGENRTFGQVGVGEAVAPAVESFAGRLIEQLRTGQGM</sequence>
<evidence type="ECO:0000313" key="3">
    <source>
        <dbReference type="Proteomes" id="UP000198707"/>
    </source>
</evidence>
<evidence type="ECO:0008006" key="4">
    <source>
        <dbReference type="Google" id="ProtNLM"/>
    </source>
</evidence>
<keyword evidence="3" id="KW-1185">Reference proteome</keyword>
<gene>
    <name evidence="2" type="ORF">SAMN05443287_1152</name>
</gene>
<name>A0A1H7DKX1_9ACTN</name>
<dbReference type="RefSeq" id="WP_092382871.1">
    <property type="nucleotide sequence ID" value="NZ_BOPI01000087.1"/>
</dbReference>
<proteinExistence type="predicted"/>
<dbReference type="STRING" id="1144548.SAMN05443287_1152"/>
<organism evidence="2 3">
    <name type="scientific">Micromonospora phaseoli</name>
    <dbReference type="NCBI Taxonomy" id="1144548"/>
    <lineage>
        <taxon>Bacteria</taxon>
        <taxon>Bacillati</taxon>
        <taxon>Actinomycetota</taxon>
        <taxon>Actinomycetes</taxon>
        <taxon>Micromonosporales</taxon>
        <taxon>Micromonosporaceae</taxon>
        <taxon>Micromonospora</taxon>
    </lineage>
</organism>
<dbReference type="EMBL" id="FNYV01000015">
    <property type="protein sequence ID" value="SEK02491.1"/>
    <property type="molecule type" value="Genomic_DNA"/>
</dbReference>
<dbReference type="PROSITE" id="PS51257">
    <property type="entry name" value="PROKAR_LIPOPROTEIN"/>
    <property type="match status" value="1"/>
</dbReference>
<feature type="signal peptide" evidence="1">
    <location>
        <begin position="1"/>
        <end position="17"/>
    </location>
</feature>
<feature type="chain" id="PRO_5039682842" description="DUF3558 domain-containing protein" evidence="1">
    <location>
        <begin position="18"/>
        <end position="200"/>
    </location>
</feature>
<evidence type="ECO:0000256" key="1">
    <source>
        <dbReference type="SAM" id="SignalP"/>
    </source>
</evidence>
<dbReference type="Proteomes" id="UP000198707">
    <property type="component" value="Unassembled WGS sequence"/>
</dbReference>
<protein>
    <recommendedName>
        <fullName evidence="4">DUF3558 domain-containing protein</fullName>
    </recommendedName>
</protein>
<accession>A0A1H7DKX1</accession>
<reference evidence="3" key="1">
    <citation type="submission" date="2016-10" db="EMBL/GenBank/DDBJ databases">
        <authorList>
            <person name="Varghese N."/>
            <person name="Submissions S."/>
        </authorList>
    </citation>
    <scope>NUCLEOTIDE SEQUENCE [LARGE SCALE GENOMIC DNA]</scope>
    <source>
        <strain evidence="3">CGMCC 4.7038</strain>
    </source>
</reference>
<dbReference type="AlphaFoldDB" id="A0A1H7DKX1"/>
<evidence type="ECO:0000313" key="2">
    <source>
        <dbReference type="EMBL" id="SEK02491.1"/>
    </source>
</evidence>
<keyword evidence="1" id="KW-0732">Signal</keyword>